<protein>
    <submittedName>
        <fullName evidence="1">Uncharacterized protein</fullName>
    </submittedName>
</protein>
<dbReference type="OrthoDB" id="10488228at2759"/>
<evidence type="ECO:0000313" key="1">
    <source>
        <dbReference type="EMBL" id="KAF3972317.1"/>
    </source>
</evidence>
<dbReference type="AlphaFoldDB" id="A0A8J4RUP3"/>
<comment type="caution">
    <text evidence="1">The sequence shown here is derived from an EMBL/GenBank/DDBJ whole genome shotgun (WGS) entry which is preliminary data.</text>
</comment>
<sequence length="72" mass="8375">MALENNCTKVILLVITKSIQTEFALGQSCMCSFLKWRTMSKGWVLWWSTLRGMVESEKRDCALHCMIVLQYL</sequence>
<reference evidence="1" key="1">
    <citation type="submission" date="2020-03" db="EMBL/GenBank/DDBJ databases">
        <title>Castanea mollissima Vanexum genome sequencing.</title>
        <authorList>
            <person name="Staton M."/>
        </authorList>
    </citation>
    <scope>NUCLEOTIDE SEQUENCE</scope>
    <source>
        <tissue evidence="1">Leaf</tissue>
    </source>
</reference>
<dbReference type="Proteomes" id="UP000737018">
    <property type="component" value="Unassembled WGS sequence"/>
</dbReference>
<proteinExistence type="predicted"/>
<gene>
    <name evidence="1" type="ORF">CMV_004176</name>
</gene>
<name>A0A8J4RUP3_9ROSI</name>
<evidence type="ECO:0000313" key="2">
    <source>
        <dbReference type="Proteomes" id="UP000737018"/>
    </source>
</evidence>
<dbReference type="EMBL" id="JRKL02000344">
    <property type="protein sequence ID" value="KAF3972317.1"/>
    <property type="molecule type" value="Genomic_DNA"/>
</dbReference>
<keyword evidence="2" id="KW-1185">Reference proteome</keyword>
<accession>A0A8J4RUP3</accession>
<organism evidence="1 2">
    <name type="scientific">Castanea mollissima</name>
    <name type="common">Chinese chestnut</name>
    <dbReference type="NCBI Taxonomy" id="60419"/>
    <lineage>
        <taxon>Eukaryota</taxon>
        <taxon>Viridiplantae</taxon>
        <taxon>Streptophyta</taxon>
        <taxon>Embryophyta</taxon>
        <taxon>Tracheophyta</taxon>
        <taxon>Spermatophyta</taxon>
        <taxon>Magnoliopsida</taxon>
        <taxon>eudicotyledons</taxon>
        <taxon>Gunneridae</taxon>
        <taxon>Pentapetalae</taxon>
        <taxon>rosids</taxon>
        <taxon>fabids</taxon>
        <taxon>Fagales</taxon>
        <taxon>Fagaceae</taxon>
        <taxon>Castanea</taxon>
    </lineage>
</organism>